<dbReference type="InterPro" id="IPR006668">
    <property type="entry name" value="Mg_transptr_MgtE_intracell_dom"/>
</dbReference>
<feature type="transmembrane region" description="Helical" evidence="9">
    <location>
        <begin position="299"/>
        <end position="317"/>
    </location>
</feature>
<evidence type="ECO:0000256" key="2">
    <source>
        <dbReference type="ARBA" id="ARBA00009749"/>
    </source>
</evidence>
<comment type="similarity">
    <text evidence="2 9">Belongs to the SLC41A transporter family.</text>
</comment>
<feature type="transmembrane region" description="Helical" evidence="9">
    <location>
        <begin position="371"/>
        <end position="392"/>
    </location>
</feature>
<dbReference type="NCBIfam" id="TIGR00400">
    <property type="entry name" value="mgtE"/>
    <property type="match status" value="1"/>
</dbReference>
<keyword evidence="6 9" id="KW-1133">Transmembrane helix</keyword>
<keyword evidence="7 9" id="KW-0472">Membrane</keyword>
<dbReference type="Gene3D" id="1.10.357.20">
    <property type="entry name" value="SLC41 divalent cation transporters, integral membrane domain"/>
    <property type="match status" value="1"/>
</dbReference>
<dbReference type="AlphaFoldDB" id="A0A8J3DD05"/>
<evidence type="ECO:0000256" key="9">
    <source>
        <dbReference type="RuleBase" id="RU362011"/>
    </source>
</evidence>
<keyword evidence="4 9" id="KW-0812">Transmembrane</keyword>
<keyword evidence="5 9" id="KW-0460">Magnesium</keyword>
<dbReference type="SUPFAM" id="SSF161093">
    <property type="entry name" value="MgtE membrane domain-like"/>
    <property type="match status" value="1"/>
</dbReference>
<feature type="domain" description="CBS" evidence="10">
    <location>
        <begin position="150"/>
        <end position="213"/>
    </location>
</feature>
<accession>A0A8J3DD05</accession>
<dbReference type="CDD" id="cd04606">
    <property type="entry name" value="CBS_pair_Mg_transporter"/>
    <property type="match status" value="1"/>
</dbReference>
<name>A0A8J3DD05_9BACT</name>
<dbReference type="PANTHER" id="PTHR43773">
    <property type="entry name" value="MAGNESIUM TRANSPORTER MGTE"/>
    <property type="match status" value="1"/>
</dbReference>
<feature type="domain" description="CBS" evidence="10">
    <location>
        <begin position="214"/>
        <end position="271"/>
    </location>
</feature>
<evidence type="ECO:0000259" key="10">
    <source>
        <dbReference type="PROSITE" id="PS51371"/>
    </source>
</evidence>
<dbReference type="PANTHER" id="PTHR43773:SF1">
    <property type="entry name" value="MAGNESIUM TRANSPORTER MGTE"/>
    <property type="match status" value="1"/>
</dbReference>
<evidence type="ECO:0000256" key="7">
    <source>
        <dbReference type="ARBA" id="ARBA00023136"/>
    </source>
</evidence>
<dbReference type="Gene3D" id="3.10.580.10">
    <property type="entry name" value="CBS-domain"/>
    <property type="match status" value="1"/>
</dbReference>
<keyword evidence="3 9" id="KW-0813">Transport</keyword>
<evidence type="ECO:0000256" key="1">
    <source>
        <dbReference type="ARBA" id="ARBA00004141"/>
    </source>
</evidence>
<evidence type="ECO:0000256" key="6">
    <source>
        <dbReference type="ARBA" id="ARBA00022989"/>
    </source>
</evidence>
<evidence type="ECO:0000256" key="5">
    <source>
        <dbReference type="ARBA" id="ARBA00022842"/>
    </source>
</evidence>
<evidence type="ECO:0000256" key="8">
    <source>
        <dbReference type="PROSITE-ProRule" id="PRU00703"/>
    </source>
</evidence>
<keyword evidence="9" id="KW-1003">Cell membrane</keyword>
<keyword evidence="12" id="KW-1185">Reference proteome</keyword>
<dbReference type="InterPro" id="IPR046342">
    <property type="entry name" value="CBS_dom_sf"/>
</dbReference>
<feature type="transmembrane region" description="Helical" evidence="9">
    <location>
        <begin position="323"/>
        <end position="350"/>
    </location>
</feature>
<comment type="function">
    <text evidence="9">Acts as a magnesium transporter.</text>
</comment>
<dbReference type="Pfam" id="PF00571">
    <property type="entry name" value="CBS"/>
    <property type="match status" value="2"/>
</dbReference>
<keyword evidence="9" id="KW-0479">Metal-binding</keyword>
<sequence>MSQTEAPFPESPASSDEYSLDDLLQFAESNALNALDKSKIARTSPYTVGKFLTRLPVDDRRVVLRLLNIEGVAEVLSEMDSEDAAEVIEAMRQARAVKVLEALDPDDSADIVGDMEEANQHRLLNDVNPERAETVRTLISYPEDSAGGIMTTDVATVPKEFTVRQTVDHLHTLHDEFEHIYYVYVIDKNGHLLGTVSMRDLVMAKTNDIIGDIMHTELRGVLNVLTDQEDVTLVMAQHNFHALPVVDDDNRLLGMITDDDVIDIIQQEATEDFQKAMGAGGDESLNDPIAESVRRRSPWLLVNLLSAFMAGGVISLFEEQISHLTILAVCMPIVASLGGNAGGQTLAIVIRTLALGDFEDQDARRVLIREATKACLSGIIVGLIAALAVGILGHHWDVSAVIFVAMIISMSYAGLAGALIPITLRKLKLDPAQSSQMFLTASTDIVGFAVFLGLGSWVLL</sequence>
<comment type="subcellular location">
    <subcellularLocation>
        <location evidence="9">Cell membrane</location>
        <topology evidence="9">Multi-pass membrane protein</topology>
    </subcellularLocation>
    <subcellularLocation>
        <location evidence="1">Membrane</location>
        <topology evidence="1">Multi-pass membrane protein</topology>
    </subcellularLocation>
</comment>
<dbReference type="SMART" id="SM00116">
    <property type="entry name" value="CBS"/>
    <property type="match status" value="2"/>
</dbReference>
<dbReference type="PROSITE" id="PS51371">
    <property type="entry name" value="CBS"/>
    <property type="match status" value="2"/>
</dbReference>
<proteinExistence type="inferred from homology"/>
<comment type="caution">
    <text evidence="11">The sequence shown here is derived from an EMBL/GenBank/DDBJ whole genome shotgun (WGS) entry which is preliminary data.</text>
</comment>
<evidence type="ECO:0000313" key="12">
    <source>
        <dbReference type="Proteomes" id="UP000642829"/>
    </source>
</evidence>
<feature type="transmembrane region" description="Helical" evidence="9">
    <location>
        <begin position="436"/>
        <end position="459"/>
    </location>
</feature>
<dbReference type="InterPro" id="IPR000644">
    <property type="entry name" value="CBS_dom"/>
</dbReference>
<evidence type="ECO:0000256" key="3">
    <source>
        <dbReference type="ARBA" id="ARBA00022448"/>
    </source>
</evidence>
<reference evidence="11" key="1">
    <citation type="journal article" date="2014" name="Int. J. Syst. Evol. Microbiol.">
        <title>Complete genome sequence of Corynebacterium casei LMG S-19264T (=DSM 44701T), isolated from a smear-ripened cheese.</title>
        <authorList>
            <consortium name="US DOE Joint Genome Institute (JGI-PGF)"/>
            <person name="Walter F."/>
            <person name="Albersmeier A."/>
            <person name="Kalinowski J."/>
            <person name="Ruckert C."/>
        </authorList>
    </citation>
    <scope>NUCLEOTIDE SEQUENCE</scope>
    <source>
        <strain evidence="11">KCTC 12870</strain>
    </source>
</reference>
<organism evidence="11 12">
    <name type="scientific">Cerasicoccus arenae</name>
    <dbReference type="NCBI Taxonomy" id="424488"/>
    <lineage>
        <taxon>Bacteria</taxon>
        <taxon>Pseudomonadati</taxon>
        <taxon>Verrucomicrobiota</taxon>
        <taxon>Opitutia</taxon>
        <taxon>Puniceicoccales</taxon>
        <taxon>Cerasicoccaceae</taxon>
        <taxon>Cerasicoccus</taxon>
    </lineage>
</organism>
<dbReference type="GO" id="GO:0046872">
    <property type="term" value="F:metal ion binding"/>
    <property type="evidence" value="ECO:0007669"/>
    <property type="project" value="UniProtKB-KW"/>
</dbReference>
<dbReference type="Proteomes" id="UP000642829">
    <property type="component" value="Unassembled WGS sequence"/>
</dbReference>
<dbReference type="InterPro" id="IPR006667">
    <property type="entry name" value="SLC41_membr_dom"/>
</dbReference>
<dbReference type="Pfam" id="PF01769">
    <property type="entry name" value="MgtE"/>
    <property type="match status" value="1"/>
</dbReference>
<dbReference type="SMART" id="SM00924">
    <property type="entry name" value="MgtE_N"/>
    <property type="match status" value="1"/>
</dbReference>
<dbReference type="InterPro" id="IPR038076">
    <property type="entry name" value="MgtE_N_sf"/>
</dbReference>
<dbReference type="RefSeq" id="WP_189516958.1">
    <property type="nucleotide sequence ID" value="NZ_BMXG01000026.1"/>
</dbReference>
<dbReference type="Pfam" id="PF03448">
    <property type="entry name" value="MgtE_N"/>
    <property type="match status" value="1"/>
</dbReference>
<dbReference type="Gene3D" id="1.25.60.10">
    <property type="entry name" value="MgtE N-terminal domain-like"/>
    <property type="match status" value="1"/>
</dbReference>
<evidence type="ECO:0000313" key="11">
    <source>
        <dbReference type="EMBL" id="GHC11692.1"/>
    </source>
</evidence>
<dbReference type="SUPFAM" id="SSF158791">
    <property type="entry name" value="MgtE N-terminal domain-like"/>
    <property type="match status" value="1"/>
</dbReference>
<protein>
    <recommendedName>
        <fullName evidence="9">Magnesium transporter MgtE</fullName>
    </recommendedName>
</protein>
<dbReference type="EMBL" id="BMXG01000026">
    <property type="protein sequence ID" value="GHC11692.1"/>
    <property type="molecule type" value="Genomic_DNA"/>
</dbReference>
<dbReference type="InterPro" id="IPR036739">
    <property type="entry name" value="SLC41_membr_dom_sf"/>
</dbReference>
<keyword evidence="8" id="KW-0129">CBS domain</keyword>
<dbReference type="GO" id="GO:0015095">
    <property type="term" value="F:magnesium ion transmembrane transporter activity"/>
    <property type="evidence" value="ECO:0007669"/>
    <property type="project" value="UniProtKB-UniRule"/>
</dbReference>
<feature type="transmembrane region" description="Helical" evidence="9">
    <location>
        <begin position="398"/>
        <end position="424"/>
    </location>
</feature>
<dbReference type="GO" id="GO:0005886">
    <property type="term" value="C:plasma membrane"/>
    <property type="evidence" value="ECO:0007669"/>
    <property type="project" value="UniProtKB-SubCell"/>
</dbReference>
<evidence type="ECO:0000256" key="4">
    <source>
        <dbReference type="ARBA" id="ARBA00022692"/>
    </source>
</evidence>
<comment type="subunit">
    <text evidence="9">Homodimer.</text>
</comment>
<reference evidence="11" key="2">
    <citation type="submission" date="2020-09" db="EMBL/GenBank/DDBJ databases">
        <authorList>
            <person name="Sun Q."/>
            <person name="Kim S."/>
        </authorList>
    </citation>
    <scope>NUCLEOTIDE SEQUENCE</scope>
    <source>
        <strain evidence="11">KCTC 12870</strain>
    </source>
</reference>
<dbReference type="InterPro" id="IPR006669">
    <property type="entry name" value="MgtE_transporter"/>
</dbReference>
<gene>
    <name evidence="11" type="primary">mgtE</name>
    <name evidence="11" type="ORF">GCM10007047_31240</name>
</gene>
<dbReference type="SUPFAM" id="SSF54631">
    <property type="entry name" value="CBS-domain pair"/>
    <property type="match status" value="1"/>
</dbReference>